<dbReference type="InParanoid" id="A0A165KPD5"/>
<sequence length="299" mass="33147">MHSRCVVTARTALSHRRPIATVLLGPSRRVVAYTTQAQPTFRSRKPIYSVPLFARNTYLDGLREAAARARTPDEVVRVMQMVRAAPAAELEWDGMETVILVLGFRRDPRLLRALVDSKLFRPWYGSRHMTATAYSPLFTALLAPHGSRPLPTDSEVYGIITELKSRGGMFSVTLSRVLASLYDKLGRTLPPEIAEAINIVAELPVGIDFNIAKWNVYIAAERRTRSWRDVLTTVLPHLRDMRKPPSTISALLAEDAWQPSDIEEIAQTLGTEVDAGVISCAVDIALQSSGAKAGKEVFR</sequence>
<evidence type="ECO:0000313" key="1">
    <source>
        <dbReference type="EMBL" id="KZV96651.1"/>
    </source>
</evidence>
<name>A0A165KPD5_EXIGL</name>
<dbReference type="OrthoDB" id="3331896at2759"/>
<keyword evidence="2" id="KW-1185">Reference proteome</keyword>
<dbReference type="AlphaFoldDB" id="A0A165KPD5"/>
<accession>A0A165KPD5</accession>
<dbReference type="Proteomes" id="UP000077266">
    <property type="component" value="Unassembled WGS sequence"/>
</dbReference>
<gene>
    <name evidence="1" type="ORF">EXIGLDRAFT_411404</name>
</gene>
<organism evidence="1 2">
    <name type="scientific">Exidia glandulosa HHB12029</name>
    <dbReference type="NCBI Taxonomy" id="1314781"/>
    <lineage>
        <taxon>Eukaryota</taxon>
        <taxon>Fungi</taxon>
        <taxon>Dikarya</taxon>
        <taxon>Basidiomycota</taxon>
        <taxon>Agaricomycotina</taxon>
        <taxon>Agaricomycetes</taxon>
        <taxon>Auriculariales</taxon>
        <taxon>Exidiaceae</taxon>
        <taxon>Exidia</taxon>
    </lineage>
</organism>
<evidence type="ECO:0000313" key="2">
    <source>
        <dbReference type="Proteomes" id="UP000077266"/>
    </source>
</evidence>
<proteinExistence type="predicted"/>
<reference evidence="1 2" key="1">
    <citation type="journal article" date="2016" name="Mol. Biol. Evol.">
        <title>Comparative Genomics of Early-Diverging Mushroom-Forming Fungi Provides Insights into the Origins of Lignocellulose Decay Capabilities.</title>
        <authorList>
            <person name="Nagy L.G."/>
            <person name="Riley R."/>
            <person name="Tritt A."/>
            <person name="Adam C."/>
            <person name="Daum C."/>
            <person name="Floudas D."/>
            <person name="Sun H."/>
            <person name="Yadav J.S."/>
            <person name="Pangilinan J."/>
            <person name="Larsson K.H."/>
            <person name="Matsuura K."/>
            <person name="Barry K."/>
            <person name="Labutti K."/>
            <person name="Kuo R."/>
            <person name="Ohm R.A."/>
            <person name="Bhattacharya S.S."/>
            <person name="Shirouzu T."/>
            <person name="Yoshinaga Y."/>
            <person name="Martin F.M."/>
            <person name="Grigoriev I.V."/>
            <person name="Hibbett D.S."/>
        </authorList>
    </citation>
    <scope>NUCLEOTIDE SEQUENCE [LARGE SCALE GENOMIC DNA]</scope>
    <source>
        <strain evidence="1 2">HHB12029</strain>
    </source>
</reference>
<dbReference type="EMBL" id="KV425940">
    <property type="protein sequence ID" value="KZV96651.1"/>
    <property type="molecule type" value="Genomic_DNA"/>
</dbReference>
<protein>
    <submittedName>
        <fullName evidence="1">Uncharacterized protein</fullName>
    </submittedName>
</protein>